<comment type="caution">
    <text evidence="2">The sequence shown here is derived from an EMBL/GenBank/DDBJ whole genome shotgun (WGS) entry which is preliminary data.</text>
</comment>
<keyword evidence="1" id="KW-1133">Transmembrane helix</keyword>
<name>A0ABU8LUV6_9MICO</name>
<protein>
    <recommendedName>
        <fullName evidence="4">DUF2569 family protein</fullName>
    </recommendedName>
</protein>
<keyword evidence="1" id="KW-0472">Membrane</keyword>
<keyword evidence="1" id="KW-0812">Transmembrane</keyword>
<proteinExistence type="predicted"/>
<feature type="transmembrane region" description="Helical" evidence="1">
    <location>
        <begin position="123"/>
        <end position="143"/>
    </location>
</feature>
<dbReference type="EMBL" id="JBBDGL010000003">
    <property type="protein sequence ID" value="MEJ1156044.1"/>
    <property type="molecule type" value="Genomic_DNA"/>
</dbReference>
<organism evidence="2 3">
    <name type="scientific">Microbacterium marmarense</name>
    <dbReference type="NCBI Taxonomy" id="3122051"/>
    <lineage>
        <taxon>Bacteria</taxon>
        <taxon>Bacillati</taxon>
        <taxon>Actinomycetota</taxon>
        <taxon>Actinomycetes</taxon>
        <taxon>Micrococcales</taxon>
        <taxon>Microbacteriaceae</taxon>
        <taxon>Microbacterium</taxon>
    </lineage>
</organism>
<evidence type="ECO:0000256" key="1">
    <source>
        <dbReference type="SAM" id="Phobius"/>
    </source>
</evidence>
<evidence type="ECO:0008006" key="4">
    <source>
        <dbReference type="Google" id="ProtNLM"/>
    </source>
</evidence>
<keyword evidence="3" id="KW-1185">Reference proteome</keyword>
<sequence>MTEIMSRPEPPARPSLESENAPPILAKLTPPFSVRVSQLFWILSFIVGGSAVVYSFIIRETQLPLIADLARTVDADRDDRTYTAAADIIYWSMFALMVAVILVQITLLVSFMARKPNVRWWQLLTFCVQVATFSLGIELVITGEQAQPLRYLVVAQCALVLLALLFSVVPGAMRWSARKRDVVRLGADGPGSLD</sequence>
<feature type="transmembrane region" description="Helical" evidence="1">
    <location>
        <begin position="88"/>
        <end position="111"/>
    </location>
</feature>
<feature type="transmembrane region" description="Helical" evidence="1">
    <location>
        <begin position="149"/>
        <end position="169"/>
    </location>
</feature>
<dbReference type="Proteomes" id="UP001368654">
    <property type="component" value="Unassembled WGS sequence"/>
</dbReference>
<accession>A0ABU8LUV6</accession>
<evidence type="ECO:0000313" key="2">
    <source>
        <dbReference type="EMBL" id="MEJ1156044.1"/>
    </source>
</evidence>
<gene>
    <name evidence="2" type="ORF">WDU96_10605</name>
</gene>
<evidence type="ECO:0000313" key="3">
    <source>
        <dbReference type="Proteomes" id="UP001368654"/>
    </source>
</evidence>
<feature type="transmembrane region" description="Helical" evidence="1">
    <location>
        <begin position="39"/>
        <end position="58"/>
    </location>
</feature>
<reference evidence="2 3" key="1">
    <citation type="submission" date="2024-02" db="EMBL/GenBank/DDBJ databases">
        <authorList>
            <person name="Saticioglu I.B."/>
        </authorList>
    </citation>
    <scope>NUCLEOTIDE SEQUENCE [LARGE SCALE GENOMIC DNA]</scope>
    <source>
        <strain evidence="2 3">Mu-86</strain>
    </source>
</reference>